<keyword evidence="3" id="KW-1185">Reference proteome</keyword>
<gene>
    <name evidence="2" type="ORF">CC78DRAFT_548975</name>
</gene>
<dbReference type="AlphaFoldDB" id="A0A9P4N4S2"/>
<reference evidence="3" key="1">
    <citation type="journal article" date="2020" name="Stud. Mycol.">
        <title>101 Dothideomycetes genomes: A test case for predicting lifestyles and emergence of pathogens.</title>
        <authorList>
            <person name="Haridas S."/>
            <person name="Albert R."/>
            <person name="Binder M."/>
            <person name="Bloem J."/>
            <person name="LaButti K."/>
            <person name="Salamov A."/>
            <person name="Andreopoulos B."/>
            <person name="Baker S."/>
            <person name="Barry K."/>
            <person name="Bills G."/>
            <person name="Bluhm B."/>
            <person name="Cannon C."/>
            <person name="Castanera R."/>
            <person name="Culley D."/>
            <person name="Daum C."/>
            <person name="Ezra D."/>
            <person name="Gonzalez J."/>
            <person name="Henrissat B."/>
            <person name="Kuo A."/>
            <person name="Liang C."/>
            <person name="Lipzen A."/>
            <person name="Lutzoni F."/>
            <person name="Magnuson J."/>
            <person name="Mondo S."/>
            <person name="Nolan M."/>
            <person name="Ohm R."/>
            <person name="Pangilinan J."/>
            <person name="Park H.-J."/>
            <person name="Ramirez L."/>
            <person name="Alfaro M."/>
            <person name="Sun H."/>
            <person name="Tritt A."/>
            <person name="Yoshinaga Y."/>
            <person name="Zwiers L.-H."/>
            <person name="Turgeon B."/>
            <person name="Goodwin S."/>
            <person name="Spatafora J."/>
            <person name="Crous P."/>
            <person name="Grigoriev I."/>
        </authorList>
    </citation>
    <scope>NUCLEOTIDE SEQUENCE [LARGE SCALE GENOMIC DNA]</scope>
    <source>
        <strain evidence="3">CBS 304.66</strain>
    </source>
</reference>
<organism evidence="2 3">
    <name type="scientific">Lojkania enalia</name>
    <dbReference type="NCBI Taxonomy" id="147567"/>
    <lineage>
        <taxon>Eukaryota</taxon>
        <taxon>Fungi</taxon>
        <taxon>Dikarya</taxon>
        <taxon>Ascomycota</taxon>
        <taxon>Pezizomycotina</taxon>
        <taxon>Dothideomycetes</taxon>
        <taxon>Pleosporomycetidae</taxon>
        <taxon>Pleosporales</taxon>
        <taxon>Pleosporales incertae sedis</taxon>
        <taxon>Lojkania</taxon>
    </lineage>
</organism>
<comment type="caution">
    <text evidence="2">The sequence shown here is derived from an EMBL/GenBank/DDBJ whole genome shotgun (WGS) entry which is preliminary data.</text>
</comment>
<sequence length="113" mass="13058">MLKILTVIASITLKSVNKPFIEESCYLTSPKLAAIKLKARGLIRKSNPEGGIDSLKEEDEEVEKVEDVEEEEEEEEEDDDEDEDEDQDHDEEDNNNDNNNYNNDYTNYRNTSI</sequence>
<dbReference type="EMBL" id="ML986749">
    <property type="protein sequence ID" value="KAF2258626.1"/>
    <property type="molecule type" value="Genomic_DNA"/>
</dbReference>
<evidence type="ECO:0000256" key="1">
    <source>
        <dbReference type="SAM" id="MobiDB-lite"/>
    </source>
</evidence>
<proteinExistence type="predicted"/>
<evidence type="ECO:0000313" key="3">
    <source>
        <dbReference type="Proteomes" id="UP000800093"/>
    </source>
</evidence>
<feature type="compositionally biased region" description="Acidic residues" evidence="1">
    <location>
        <begin position="56"/>
        <end position="95"/>
    </location>
</feature>
<feature type="region of interest" description="Disordered" evidence="1">
    <location>
        <begin position="45"/>
        <end position="113"/>
    </location>
</feature>
<evidence type="ECO:0000313" key="2">
    <source>
        <dbReference type="EMBL" id="KAF2258626.1"/>
    </source>
</evidence>
<dbReference type="Proteomes" id="UP000800093">
    <property type="component" value="Unassembled WGS sequence"/>
</dbReference>
<protein>
    <submittedName>
        <fullName evidence="2">Uncharacterized protein</fullName>
    </submittedName>
</protein>
<accession>A0A9P4N4S2</accession>
<name>A0A9P4N4S2_9PLEO</name>